<organism evidence="2">
    <name type="scientific">marine metagenome</name>
    <dbReference type="NCBI Taxonomy" id="408172"/>
    <lineage>
        <taxon>unclassified sequences</taxon>
        <taxon>metagenomes</taxon>
        <taxon>ecological metagenomes</taxon>
    </lineage>
</organism>
<dbReference type="PANTHER" id="PTHR42663">
    <property type="entry name" value="HYDROLASE C777.06C-RELATED-RELATED"/>
    <property type="match status" value="1"/>
</dbReference>
<evidence type="ECO:0000313" key="2">
    <source>
        <dbReference type="EMBL" id="SVA58235.1"/>
    </source>
</evidence>
<dbReference type="InterPro" id="IPR001279">
    <property type="entry name" value="Metallo-B-lactamas"/>
</dbReference>
<evidence type="ECO:0000259" key="1">
    <source>
        <dbReference type="Pfam" id="PF12706"/>
    </source>
</evidence>
<dbReference type="SUPFAM" id="SSF56281">
    <property type="entry name" value="Metallo-hydrolase/oxidoreductase"/>
    <property type="match status" value="1"/>
</dbReference>
<proteinExistence type="predicted"/>
<protein>
    <recommendedName>
        <fullName evidence="1">Metallo-beta-lactamase domain-containing protein</fullName>
    </recommendedName>
</protein>
<sequence>MRVTFLGTGTSSGVPVVGCDCSTCRSEDPHDHRWRPSIYVELSDGTRVLVDTTPDFRSQALRFGVTGLDVILFTHYHADHIMGLDDVRPINFRVRRAIPCLGDASTLLALRRVFSYVWDPVAQKGGGLPRLQLFEVNGRFSLGPTNVVPVPLLHGTHPILGYRLDNFAYLTDCSAIPDCSWSLLEGIETLVLDALRHRPHPTHFTLEQAVEAAARIGARRTYFTHMCHDLPHAETNAVLPDGVQLAYDGLVLQL</sequence>
<dbReference type="AlphaFoldDB" id="A0A381X0I0"/>
<dbReference type="EMBL" id="UINC01013486">
    <property type="protein sequence ID" value="SVA58235.1"/>
    <property type="molecule type" value="Genomic_DNA"/>
</dbReference>
<dbReference type="Gene3D" id="3.60.15.10">
    <property type="entry name" value="Ribonuclease Z/Hydroxyacylglutathione hydrolase-like"/>
    <property type="match status" value="1"/>
</dbReference>
<dbReference type="Pfam" id="PF12706">
    <property type="entry name" value="Lactamase_B_2"/>
    <property type="match status" value="1"/>
</dbReference>
<dbReference type="CDD" id="cd16279">
    <property type="entry name" value="metallo-hydrolase-like_MBL-fold"/>
    <property type="match status" value="1"/>
</dbReference>
<name>A0A381X0I0_9ZZZZ</name>
<feature type="domain" description="Metallo-beta-lactamase" evidence="1">
    <location>
        <begin position="46"/>
        <end position="226"/>
    </location>
</feature>
<gene>
    <name evidence="2" type="ORF">METZ01_LOCUS111089</name>
</gene>
<accession>A0A381X0I0</accession>
<dbReference type="InterPro" id="IPR036866">
    <property type="entry name" value="RibonucZ/Hydroxyglut_hydro"/>
</dbReference>
<reference evidence="2" key="1">
    <citation type="submission" date="2018-05" db="EMBL/GenBank/DDBJ databases">
        <authorList>
            <person name="Lanie J.A."/>
            <person name="Ng W.-L."/>
            <person name="Kazmierczak K.M."/>
            <person name="Andrzejewski T.M."/>
            <person name="Davidsen T.M."/>
            <person name="Wayne K.J."/>
            <person name="Tettelin H."/>
            <person name="Glass J.I."/>
            <person name="Rusch D."/>
            <person name="Podicherti R."/>
            <person name="Tsui H.-C.T."/>
            <person name="Winkler M.E."/>
        </authorList>
    </citation>
    <scope>NUCLEOTIDE SEQUENCE</scope>
</reference>
<dbReference type="PANTHER" id="PTHR42663:SF6">
    <property type="entry name" value="HYDROLASE C777.06C-RELATED"/>
    <property type="match status" value="1"/>
</dbReference>